<dbReference type="GO" id="GO:0061630">
    <property type="term" value="F:ubiquitin protein ligase activity"/>
    <property type="evidence" value="ECO:0007669"/>
    <property type="project" value="TreeGrafter"/>
</dbReference>
<dbReference type="GO" id="GO:0005634">
    <property type="term" value="C:nucleus"/>
    <property type="evidence" value="ECO:0007669"/>
    <property type="project" value="TreeGrafter"/>
</dbReference>
<dbReference type="PANTHER" id="PTHR46569">
    <property type="entry name" value="E3 UBIQUITIN-PROTEIN LIGASE TRAIP"/>
    <property type="match status" value="1"/>
</dbReference>
<feature type="domain" description="RING-type" evidence="6">
    <location>
        <begin position="5"/>
        <end position="46"/>
    </location>
</feature>
<protein>
    <submittedName>
        <fullName evidence="7">E3 ubiquitin-protein ligase TRAIP</fullName>
    </submittedName>
</protein>
<evidence type="ECO:0000313" key="8">
    <source>
        <dbReference type="Proteomes" id="UP001219518"/>
    </source>
</evidence>
<proteinExistence type="predicted"/>
<dbReference type="PANTHER" id="PTHR46569:SF1">
    <property type="entry name" value="E3 UBIQUITIN-PROTEIN LIGASE RFWD3-RELATED"/>
    <property type="match status" value="1"/>
</dbReference>
<keyword evidence="2" id="KW-0862">Zinc</keyword>
<evidence type="ECO:0000256" key="5">
    <source>
        <dbReference type="SAM" id="MobiDB-lite"/>
    </source>
</evidence>
<reference evidence="7" key="2">
    <citation type="journal article" date="2023" name="BMC Genomics">
        <title>Pest status, molecular evolution, and epigenetic factors derived from the genome assembly of Frankliniella fusca, a thysanopteran phytovirus vector.</title>
        <authorList>
            <person name="Catto M.A."/>
            <person name="Labadie P.E."/>
            <person name="Jacobson A.L."/>
            <person name="Kennedy G.G."/>
            <person name="Srinivasan R."/>
            <person name="Hunt B.G."/>
        </authorList>
    </citation>
    <scope>NUCLEOTIDE SEQUENCE</scope>
    <source>
        <strain evidence="7">PL_HMW_Pooled</strain>
    </source>
</reference>
<keyword evidence="1 3" id="KW-0479">Metal-binding</keyword>
<evidence type="ECO:0000256" key="1">
    <source>
        <dbReference type="ARBA" id="ARBA00022771"/>
    </source>
</evidence>
<keyword evidence="8" id="KW-1185">Reference proteome</keyword>
<name>A0AAE1H7I2_9NEOP</name>
<sequence length="465" mass="52484">MRLTCIVCRELLLPSEEVNVAPCGHFFHYTCWIGWLERSKTCPQCRKKTTEKQIFRLFFNLAEGEGEEIEDAAAVNNKLDSLAFNLRLKEKDLSNAKELLEKETNVNEGLRTEIKRYKKRMDEADTQRQCLESKISYLRMQAKETEQAKAQVESLKTKLDRLQRMDTIIHGNVSDVEAVLDTTKFTPEGMRSLALFTASLKKALEESKERREQLREAHNADKCEMRKLNQEVRELKMKLEMANTAKEHLESDVQHLEQEKKSLNEKIQALERAVLSPSADNIRDNALRRLIAESPAPEYLKRMREEDENAEDVSNLTPVQIGPGRSVFFSQSDTENMPSQQAKQLDLDGSPALGVKPLIVKGSTVPLKKTQSMPVNSTLNKMSIFNKRFQPGKQSAPLRPTSQFGAGYDGLGGHSHPDEFPIPSPKPFKKAKQAPTAALSKSKKLSAPAGVPKLDQFSGFLSLDD</sequence>
<accession>A0AAE1H7I2</accession>
<dbReference type="Proteomes" id="UP001219518">
    <property type="component" value="Unassembled WGS sequence"/>
</dbReference>
<dbReference type="SMART" id="SM00184">
    <property type="entry name" value="RING"/>
    <property type="match status" value="1"/>
</dbReference>
<dbReference type="SUPFAM" id="SSF57850">
    <property type="entry name" value="RING/U-box"/>
    <property type="match status" value="1"/>
</dbReference>
<dbReference type="GO" id="GO:0031297">
    <property type="term" value="P:replication fork processing"/>
    <property type="evidence" value="ECO:0007669"/>
    <property type="project" value="TreeGrafter"/>
</dbReference>
<evidence type="ECO:0000256" key="2">
    <source>
        <dbReference type="ARBA" id="ARBA00022833"/>
    </source>
</evidence>
<dbReference type="Gene3D" id="3.30.40.10">
    <property type="entry name" value="Zinc/RING finger domain, C3HC4 (zinc finger)"/>
    <property type="match status" value="1"/>
</dbReference>
<evidence type="ECO:0000256" key="4">
    <source>
        <dbReference type="SAM" id="Coils"/>
    </source>
</evidence>
<comment type="caution">
    <text evidence="7">The sequence shown here is derived from an EMBL/GenBank/DDBJ whole genome shotgun (WGS) entry which is preliminary data.</text>
</comment>
<feature type="region of interest" description="Disordered" evidence="5">
    <location>
        <begin position="391"/>
        <end position="465"/>
    </location>
</feature>
<keyword evidence="4" id="KW-0175">Coiled coil</keyword>
<organism evidence="7 8">
    <name type="scientific">Frankliniella fusca</name>
    <dbReference type="NCBI Taxonomy" id="407009"/>
    <lineage>
        <taxon>Eukaryota</taxon>
        <taxon>Metazoa</taxon>
        <taxon>Ecdysozoa</taxon>
        <taxon>Arthropoda</taxon>
        <taxon>Hexapoda</taxon>
        <taxon>Insecta</taxon>
        <taxon>Pterygota</taxon>
        <taxon>Neoptera</taxon>
        <taxon>Paraneoptera</taxon>
        <taxon>Thysanoptera</taxon>
        <taxon>Terebrantia</taxon>
        <taxon>Thripoidea</taxon>
        <taxon>Thripidae</taxon>
        <taxon>Frankliniella</taxon>
    </lineage>
</organism>
<dbReference type="GO" id="GO:0090734">
    <property type="term" value="C:site of DNA damage"/>
    <property type="evidence" value="ECO:0007669"/>
    <property type="project" value="TreeGrafter"/>
</dbReference>
<evidence type="ECO:0000256" key="3">
    <source>
        <dbReference type="PROSITE-ProRule" id="PRU00175"/>
    </source>
</evidence>
<reference evidence="7" key="1">
    <citation type="submission" date="2021-07" db="EMBL/GenBank/DDBJ databases">
        <authorList>
            <person name="Catto M.A."/>
            <person name="Jacobson A."/>
            <person name="Kennedy G."/>
            <person name="Labadie P."/>
            <person name="Hunt B.G."/>
            <person name="Srinivasan R."/>
        </authorList>
    </citation>
    <scope>NUCLEOTIDE SEQUENCE</scope>
    <source>
        <strain evidence="7">PL_HMW_Pooled</strain>
        <tissue evidence="7">Head</tissue>
    </source>
</reference>
<dbReference type="InterPro" id="IPR001841">
    <property type="entry name" value="Znf_RING"/>
</dbReference>
<feature type="region of interest" description="Disordered" evidence="5">
    <location>
        <begin position="304"/>
        <end position="324"/>
    </location>
</feature>
<dbReference type="InterPro" id="IPR013083">
    <property type="entry name" value="Znf_RING/FYVE/PHD"/>
</dbReference>
<dbReference type="GO" id="GO:0016567">
    <property type="term" value="P:protein ubiquitination"/>
    <property type="evidence" value="ECO:0007669"/>
    <property type="project" value="TreeGrafter"/>
</dbReference>
<dbReference type="GO" id="GO:0008270">
    <property type="term" value="F:zinc ion binding"/>
    <property type="evidence" value="ECO:0007669"/>
    <property type="project" value="UniProtKB-KW"/>
</dbReference>
<keyword evidence="1 3" id="KW-0863">Zinc-finger</keyword>
<dbReference type="PROSITE" id="PS50089">
    <property type="entry name" value="ZF_RING_2"/>
    <property type="match status" value="1"/>
</dbReference>
<feature type="coiled-coil region" evidence="4">
    <location>
        <begin position="86"/>
        <end position="165"/>
    </location>
</feature>
<feature type="coiled-coil region" evidence="4">
    <location>
        <begin position="197"/>
        <end position="273"/>
    </location>
</feature>
<dbReference type="AlphaFoldDB" id="A0AAE1H7I2"/>
<gene>
    <name evidence="7" type="ORF">KUF71_006100</name>
</gene>
<dbReference type="Pfam" id="PF13639">
    <property type="entry name" value="zf-RING_2"/>
    <property type="match status" value="1"/>
</dbReference>
<dbReference type="EMBL" id="JAHWGI010000505">
    <property type="protein sequence ID" value="KAK3916232.1"/>
    <property type="molecule type" value="Genomic_DNA"/>
</dbReference>
<dbReference type="InterPro" id="IPR052639">
    <property type="entry name" value="TRAIP_ubiq-protein_ligase"/>
</dbReference>
<evidence type="ECO:0000259" key="6">
    <source>
        <dbReference type="PROSITE" id="PS50089"/>
    </source>
</evidence>
<evidence type="ECO:0000313" key="7">
    <source>
        <dbReference type="EMBL" id="KAK3916232.1"/>
    </source>
</evidence>